<reference evidence="2" key="1">
    <citation type="journal article" date="2017" name="Genome Biol.">
        <title>Comparative genomics reveals high biological diversity and specific adaptations in the industrially and medically important fungal genus Aspergillus.</title>
        <authorList>
            <person name="de Vries R.P."/>
            <person name="Riley R."/>
            <person name="Wiebenga A."/>
            <person name="Aguilar-Osorio G."/>
            <person name="Amillis S."/>
            <person name="Uchima C.A."/>
            <person name="Anderluh G."/>
            <person name="Asadollahi M."/>
            <person name="Askin M."/>
            <person name="Barry K."/>
            <person name="Battaglia E."/>
            <person name="Bayram O."/>
            <person name="Benocci T."/>
            <person name="Braus-Stromeyer S.A."/>
            <person name="Caldana C."/>
            <person name="Canovas D."/>
            <person name="Cerqueira G.C."/>
            <person name="Chen F."/>
            <person name="Chen W."/>
            <person name="Choi C."/>
            <person name="Clum A."/>
            <person name="Dos Santos R.A."/>
            <person name="Damasio A.R."/>
            <person name="Diallinas G."/>
            <person name="Emri T."/>
            <person name="Fekete E."/>
            <person name="Flipphi M."/>
            <person name="Freyberg S."/>
            <person name="Gallo A."/>
            <person name="Gournas C."/>
            <person name="Habgood R."/>
            <person name="Hainaut M."/>
            <person name="Harispe M.L."/>
            <person name="Henrissat B."/>
            <person name="Hilden K.S."/>
            <person name="Hope R."/>
            <person name="Hossain A."/>
            <person name="Karabika E."/>
            <person name="Karaffa L."/>
            <person name="Karanyi Z."/>
            <person name="Krasevec N."/>
            <person name="Kuo A."/>
            <person name="Kusch H."/>
            <person name="LaButti K."/>
            <person name="Lagendijk E.L."/>
            <person name="Lapidus A."/>
            <person name="Levasseur A."/>
            <person name="Lindquist E."/>
            <person name="Lipzen A."/>
            <person name="Logrieco A.F."/>
            <person name="MacCabe A."/>
            <person name="Maekelae M.R."/>
            <person name="Malavazi I."/>
            <person name="Melin P."/>
            <person name="Meyer V."/>
            <person name="Mielnichuk N."/>
            <person name="Miskei M."/>
            <person name="Molnar A.P."/>
            <person name="Mule G."/>
            <person name="Ngan C.Y."/>
            <person name="Orejas M."/>
            <person name="Orosz E."/>
            <person name="Ouedraogo J.P."/>
            <person name="Overkamp K.M."/>
            <person name="Park H.-S."/>
            <person name="Perrone G."/>
            <person name="Piumi F."/>
            <person name="Punt P.J."/>
            <person name="Ram A.F."/>
            <person name="Ramon A."/>
            <person name="Rauscher S."/>
            <person name="Record E."/>
            <person name="Riano-Pachon D.M."/>
            <person name="Robert V."/>
            <person name="Roehrig J."/>
            <person name="Ruller R."/>
            <person name="Salamov A."/>
            <person name="Salih N.S."/>
            <person name="Samson R.A."/>
            <person name="Sandor E."/>
            <person name="Sanguinetti M."/>
            <person name="Schuetze T."/>
            <person name="Sepcic K."/>
            <person name="Shelest E."/>
            <person name="Sherlock G."/>
            <person name="Sophianopoulou V."/>
            <person name="Squina F.M."/>
            <person name="Sun H."/>
            <person name="Susca A."/>
            <person name="Todd R.B."/>
            <person name="Tsang A."/>
            <person name="Unkles S.E."/>
            <person name="van de Wiele N."/>
            <person name="van Rossen-Uffink D."/>
            <person name="Oliveira J.V."/>
            <person name="Vesth T.C."/>
            <person name="Visser J."/>
            <person name="Yu J.-H."/>
            <person name="Zhou M."/>
            <person name="Andersen M.R."/>
            <person name="Archer D.B."/>
            <person name="Baker S.E."/>
            <person name="Benoit I."/>
            <person name="Brakhage A.A."/>
            <person name="Braus G.H."/>
            <person name="Fischer R."/>
            <person name="Frisvad J.C."/>
            <person name="Goldman G.H."/>
            <person name="Houbraken J."/>
            <person name="Oakley B."/>
            <person name="Pocsi I."/>
            <person name="Scazzocchio C."/>
            <person name="Seiboth B."/>
            <person name="vanKuyk P.A."/>
            <person name="Wortman J."/>
            <person name="Dyer P.S."/>
            <person name="Grigoriev I.V."/>
        </authorList>
    </citation>
    <scope>NUCLEOTIDE SEQUENCE [LARGE SCALE GENOMIC DNA]</scope>
    <source>
        <strain evidence="2">DTO 134E9</strain>
    </source>
</reference>
<name>A0A1L9R6M2_ASPWE</name>
<dbReference type="AlphaFoldDB" id="A0A1L9R6M2"/>
<accession>A0A1L9R6M2</accession>
<dbReference type="GeneID" id="63752558"/>
<protein>
    <submittedName>
        <fullName evidence="1">Uncharacterized protein</fullName>
    </submittedName>
</protein>
<keyword evidence="2" id="KW-1185">Reference proteome</keyword>
<organism evidence="1 2">
    <name type="scientific">Aspergillus wentii DTO 134E9</name>
    <dbReference type="NCBI Taxonomy" id="1073089"/>
    <lineage>
        <taxon>Eukaryota</taxon>
        <taxon>Fungi</taxon>
        <taxon>Dikarya</taxon>
        <taxon>Ascomycota</taxon>
        <taxon>Pezizomycotina</taxon>
        <taxon>Eurotiomycetes</taxon>
        <taxon>Eurotiomycetidae</taxon>
        <taxon>Eurotiales</taxon>
        <taxon>Aspergillaceae</taxon>
        <taxon>Aspergillus</taxon>
        <taxon>Aspergillus subgen. Cremei</taxon>
    </lineage>
</organism>
<proteinExistence type="predicted"/>
<dbReference type="RefSeq" id="XP_040684237.1">
    <property type="nucleotide sequence ID" value="XM_040836710.1"/>
</dbReference>
<dbReference type="EMBL" id="KV878217">
    <property type="protein sequence ID" value="OJJ30560.1"/>
    <property type="molecule type" value="Genomic_DNA"/>
</dbReference>
<evidence type="ECO:0000313" key="2">
    <source>
        <dbReference type="Proteomes" id="UP000184383"/>
    </source>
</evidence>
<dbReference type="Proteomes" id="UP000184383">
    <property type="component" value="Unassembled WGS sequence"/>
</dbReference>
<sequence length="63" mass="6977">MCSADVTRLVHDVLQPAALDAIHEREGRDRSMNATQTYPVFIVYIKRSRAGGLLTAELTSFPS</sequence>
<dbReference type="VEuPathDB" id="FungiDB:ASPWEDRAFT_46169"/>
<gene>
    <name evidence="1" type="ORF">ASPWEDRAFT_46169</name>
</gene>
<dbReference type="OrthoDB" id="4168609at2759"/>
<evidence type="ECO:0000313" key="1">
    <source>
        <dbReference type="EMBL" id="OJJ30560.1"/>
    </source>
</evidence>